<dbReference type="InterPro" id="IPR006827">
    <property type="entry name" value="Lant_deHydtase_N"/>
</dbReference>
<dbReference type="InParanoid" id="C7QI24"/>
<keyword evidence="4" id="KW-1185">Reference proteome</keyword>
<dbReference type="HOGENOM" id="CLU_013885_0_0_11"/>
<proteinExistence type="predicted"/>
<gene>
    <name evidence="3" type="ordered locus">Caci_4205</name>
</gene>
<feature type="domain" description="Lantibiotic dehydratase N-terminal" evidence="2">
    <location>
        <begin position="650"/>
        <end position="875"/>
    </location>
</feature>
<organism evidence="3 4">
    <name type="scientific">Catenulispora acidiphila (strain DSM 44928 / JCM 14897 / NBRC 102108 / NRRL B-24433 / ID139908)</name>
    <dbReference type="NCBI Taxonomy" id="479433"/>
    <lineage>
        <taxon>Bacteria</taxon>
        <taxon>Bacillati</taxon>
        <taxon>Actinomycetota</taxon>
        <taxon>Actinomycetes</taxon>
        <taxon>Catenulisporales</taxon>
        <taxon>Catenulisporaceae</taxon>
        <taxon>Catenulispora</taxon>
    </lineage>
</organism>
<keyword evidence="1" id="KW-0812">Transmembrane</keyword>
<dbReference type="STRING" id="479433.Caci_4205"/>
<dbReference type="EMBL" id="CP001700">
    <property type="protein sequence ID" value="ACU73069.1"/>
    <property type="molecule type" value="Genomic_DNA"/>
</dbReference>
<dbReference type="OrthoDB" id="2442707at2"/>
<evidence type="ECO:0000259" key="2">
    <source>
        <dbReference type="Pfam" id="PF04738"/>
    </source>
</evidence>
<evidence type="ECO:0000313" key="4">
    <source>
        <dbReference type="Proteomes" id="UP000000851"/>
    </source>
</evidence>
<dbReference type="Proteomes" id="UP000000851">
    <property type="component" value="Chromosome"/>
</dbReference>
<keyword evidence="1" id="KW-1133">Transmembrane helix</keyword>
<evidence type="ECO:0000313" key="3">
    <source>
        <dbReference type="EMBL" id="ACU73069.1"/>
    </source>
</evidence>
<feature type="domain" description="Lantibiotic dehydratase N-terminal" evidence="2">
    <location>
        <begin position="155"/>
        <end position="447"/>
    </location>
</feature>
<keyword evidence="1" id="KW-0472">Membrane</keyword>
<sequence length="937" mass="103104">MTVTLPVATTPAQDIGSWELGRRFMLRVAGLPFTALETLRSPASIAWADAILADERRLAESGAALSDLLHEAISDNEDETDRRALLTIRRQVFNAKPVKDPQAALYLPMPDATRDALASWLRDHCAWQQRLAQGPGILRAEEAGVRETLRQLAVEPRLRQGLLLASPSLDAALDGFLAKPPGELGKRDRRTQRALVEYLYKVAGKTSPFSSFTGVALGEFTDTPGAAGSAGSADPAGPAAGSLAVAADWTDHPRINVAVLARLADLIAADDTVRADLPVTLTAGWYAEEDRLRYMRHTTIRGDDDAAVSFDIVHDDLFFLRHGAALQGILDVLADEPDLRYAEFISRLSTAVNAPVEDCDAYARRLMQLGLLRVPALRIDIHHRDPLRDLADRLLTLDRAWAAELSARLRGIAAQLDGFANADLATRREILQRIRAGFEEVHEALGASETTLPRTLVYEDVRAGQAPATYDRSEWMDSFAEPLRALSEILPLFDMVLTHRLVLRGFFLARYGVGGRCDDVPGFVRDFHEDIYDQYVRLTQERRSFDENGSYLPYENWLRQPEFAVLDAVRSEFAEHMRDISQRGEEGEAGDSEAGDEVVLSEAVLADLAARIAPFTSRFRPEAHFLQVGRTDNGPIAALNRSFGGLHFPFSRFSHCFEDVGAEGLSGGLRQTSQAVAPDGAVLAEVAGGIVGTNLNLHGRLTDYQIICPDERSSLPPEAQLAMDDLYLEHDADTDRLMLRSRRLGREVVPVYLGYLLPMVLPAIARFLLLFSPSSLARLNVWDGVPSTETPEGVTTRPRVRLGTVVIARRQWTFPASALPVHRPGADTAERLLTWRRWQRTHSLPDQVFARYDAEGQRAKPALVDFTSAVCLGLLDAAVKDGGFCLEEMSPTADQLTVTSAAPHLPRLPHLPGHHVAELAVETTIRRTHPTLTGGTP</sequence>
<reference evidence="3 4" key="1">
    <citation type="journal article" date="2009" name="Stand. Genomic Sci.">
        <title>Complete genome sequence of Catenulispora acidiphila type strain (ID 139908).</title>
        <authorList>
            <person name="Copeland A."/>
            <person name="Lapidus A."/>
            <person name="Glavina Del Rio T."/>
            <person name="Nolan M."/>
            <person name="Lucas S."/>
            <person name="Chen F."/>
            <person name="Tice H."/>
            <person name="Cheng J.F."/>
            <person name="Bruce D."/>
            <person name="Goodwin L."/>
            <person name="Pitluck S."/>
            <person name="Mikhailova N."/>
            <person name="Pati A."/>
            <person name="Ivanova N."/>
            <person name="Mavromatis K."/>
            <person name="Chen A."/>
            <person name="Palaniappan K."/>
            <person name="Chain P."/>
            <person name="Land M."/>
            <person name="Hauser L."/>
            <person name="Chang Y.J."/>
            <person name="Jeffries C.D."/>
            <person name="Chertkov O."/>
            <person name="Brettin T."/>
            <person name="Detter J.C."/>
            <person name="Han C."/>
            <person name="Ali Z."/>
            <person name="Tindall B.J."/>
            <person name="Goker M."/>
            <person name="Bristow J."/>
            <person name="Eisen J.A."/>
            <person name="Markowitz V."/>
            <person name="Hugenholtz P."/>
            <person name="Kyrpides N.C."/>
            <person name="Klenk H.P."/>
        </authorList>
    </citation>
    <scope>NUCLEOTIDE SEQUENCE [LARGE SCALE GENOMIC DNA]</scope>
    <source>
        <strain evidence="4">DSM 44928 / JCM 14897 / NBRC 102108 / NRRL B-24433 / ID139908</strain>
    </source>
</reference>
<accession>C7QI24</accession>
<dbReference type="AlphaFoldDB" id="C7QI24"/>
<dbReference type="eggNOG" id="ENOG502Z8P5">
    <property type="taxonomic scope" value="Bacteria"/>
</dbReference>
<dbReference type="KEGG" id="cai:Caci_4205"/>
<protein>
    <submittedName>
        <fullName evidence="3">Lantibiotic dehydratase domain protein</fullName>
    </submittedName>
</protein>
<dbReference type="Pfam" id="PF04738">
    <property type="entry name" value="Lant_dehydr_N"/>
    <property type="match status" value="2"/>
</dbReference>
<feature type="transmembrane region" description="Helical" evidence="1">
    <location>
        <begin position="752"/>
        <end position="771"/>
    </location>
</feature>
<name>C7QI24_CATAD</name>
<evidence type="ECO:0000256" key="1">
    <source>
        <dbReference type="SAM" id="Phobius"/>
    </source>
</evidence>
<dbReference type="RefSeq" id="WP_015792798.1">
    <property type="nucleotide sequence ID" value="NC_013131.1"/>
</dbReference>